<evidence type="ECO:0000313" key="2">
    <source>
        <dbReference type="Proteomes" id="UP001161064"/>
    </source>
</evidence>
<evidence type="ECO:0008006" key="3">
    <source>
        <dbReference type="Google" id="ProtNLM"/>
    </source>
</evidence>
<reference evidence="1" key="2">
    <citation type="journal article" date="2023" name="ISME Commun">
        <title>Characterization of a bloom-associated alphaproteobacterial lineage, 'Candidatus Phycosocius': insights into freshwater algal-bacterial interactions.</title>
        <authorList>
            <person name="Tanabe Y."/>
            <person name="Yamaguchi H."/>
            <person name="Yoshida M."/>
            <person name="Kai A."/>
            <person name="Okazaki Y."/>
        </authorList>
    </citation>
    <scope>NUCLEOTIDE SEQUENCE</scope>
    <source>
        <strain evidence="1">BOTRYCO-1</strain>
    </source>
</reference>
<dbReference type="Pfam" id="PF13617">
    <property type="entry name" value="Lipoprotein_19"/>
    <property type="match status" value="1"/>
</dbReference>
<protein>
    <recommendedName>
        <fullName evidence="3">YnbE-like lipoprotein</fullName>
    </recommendedName>
</protein>
<dbReference type="EMBL" id="BPFZ01000002">
    <property type="protein sequence ID" value="GIU66352.1"/>
    <property type="molecule type" value="Genomic_DNA"/>
</dbReference>
<dbReference type="Proteomes" id="UP001161064">
    <property type="component" value="Unassembled WGS sequence"/>
</dbReference>
<evidence type="ECO:0000313" key="1">
    <source>
        <dbReference type="EMBL" id="GIU66352.1"/>
    </source>
</evidence>
<dbReference type="PROSITE" id="PS51257">
    <property type="entry name" value="PROKAR_LIPOPROTEIN"/>
    <property type="match status" value="1"/>
</dbReference>
<organism evidence="1 2">
    <name type="scientific">Candidatus Phycosocius spiralis</name>
    <dbReference type="NCBI Taxonomy" id="2815099"/>
    <lineage>
        <taxon>Bacteria</taxon>
        <taxon>Pseudomonadati</taxon>
        <taxon>Pseudomonadota</taxon>
        <taxon>Alphaproteobacteria</taxon>
        <taxon>Caulobacterales</taxon>
        <taxon>Caulobacterales incertae sedis</taxon>
        <taxon>Candidatus Phycosocius</taxon>
    </lineage>
</organism>
<sequence length="65" mass="7256">MRHYILLVSVIGLIGSAGCTPTLRLQAPDKPIEINLNITMKIEQNVRIKLERELDRAAEANPGIF</sequence>
<keyword evidence="2" id="KW-1185">Reference proteome</keyword>
<gene>
    <name evidence="1" type="ORF">PsB1_0506</name>
</gene>
<name>A0ABQ4PTK8_9PROT</name>
<accession>A0ABQ4PTK8</accession>
<comment type="caution">
    <text evidence="1">The sequence shown here is derived from an EMBL/GenBank/DDBJ whole genome shotgun (WGS) entry which is preliminary data.</text>
</comment>
<dbReference type="InterPro" id="IPR025985">
    <property type="entry name" value="YnbE"/>
</dbReference>
<reference evidence="1" key="1">
    <citation type="submission" date="2021-05" db="EMBL/GenBank/DDBJ databases">
        <authorList>
            <person name="Tanabe Y."/>
        </authorList>
    </citation>
    <scope>NUCLEOTIDE SEQUENCE</scope>
    <source>
        <strain evidence="1">BOTRYCO-1</strain>
    </source>
</reference>
<proteinExistence type="predicted"/>
<dbReference type="RefSeq" id="WP_284358858.1">
    <property type="nucleotide sequence ID" value="NZ_BPFZ01000002.1"/>
</dbReference>